<dbReference type="InterPro" id="IPR011009">
    <property type="entry name" value="Kinase-like_dom_sf"/>
</dbReference>
<keyword evidence="2" id="KW-0723">Serine/threonine-protein kinase</keyword>
<dbReference type="InterPro" id="IPR001919">
    <property type="entry name" value="CBD2"/>
</dbReference>
<feature type="region of interest" description="Disordered" evidence="8">
    <location>
        <begin position="524"/>
        <end position="558"/>
    </location>
</feature>
<evidence type="ECO:0000256" key="8">
    <source>
        <dbReference type="SAM" id="MobiDB-lite"/>
    </source>
</evidence>
<evidence type="ECO:0000259" key="9">
    <source>
        <dbReference type="PROSITE" id="PS50011"/>
    </source>
</evidence>
<dbReference type="InterPro" id="IPR012291">
    <property type="entry name" value="CBM2_carb-bd_dom_sf"/>
</dbReference>
<name>A0ABT1DTK7_9ACTN</name>
<dbReference type="Pfam" id="PF00553">
    <property type="entry name" value="CBM_2"/>
    <property type="match status" value="1"/>
</dbReference>
<evidence type="ECO:0000256" key="7">
    <source>
        <dbReference type="PROSITE-ProRule" id="PRU10141"/>
    </source>
</evidence>
<keyword evidence="6 7" id="KW-0067">ATP-binding</keyword>
<dbReference type="InterPro" id="IPR008965">
    <property type="entry name" value="CBM2/CBM3_carb-bd_dom_sf"/>
</dbReference>
<dbReference type="RefSeq" id="WP_253240258.1">
    <property type="nucleotide sequence ID" value="NZ_JAMYJR010000029.1"/>
</dbReference>
<reference evidence="11 12" key="1">
    <citation type="submission" date="2022-06" db="EMBL/GenBank/DDBJ databases">
        <title>New Species of the Genus Actinoplanes, ActinopZanes ferrugineus.</title>
        <authorList>
            <person name="Ding P."/>
        </authorList>
    </citation>
    <scope>NUCLEOTIDE SEQUENCE [LARGE SCALE GENOMIC DNA]</scope>
    <source>
        <strain evidence="11 12">TRM88003</strain>
    </source>
</reference>
<evidence type="ECO:0000313" key="12">
    <source>
        <dbReference type="Proteomes" id="UP001523369"/>
    </source>
</evidence>
<dbReference type="SMART" id="SM00637">
    <property type="entry name" value="CBD_II"/>
    <property type="match status" value="1"/>
</dbReference>
<gene>
    <name evidence="11" type="ORF">M1L60_26620</name>
</gene>
<dbReference type="PANTHER" id="PTHR43289:SF6">
    <property type="entry name" value="SERINE_THREONINE-PROTEIN KINASE NEKL-3"/>
    <property type="match status" value="1"/>
</dbReference>
<dbReference type="InterPro" id="IPR000719">
    <property type="entry name" value="Prot_kinase_dom"/>
</dbReference>
<dbReference type="EC" id="2.7.11.1" evidence="1"/>
<evidence type="ECO:0000259" key="10">
    <source>
        <dbReference type="PROSITE" id="PS51173"/>
    </source>
</evidence>
<accession>A0ABT1DTK7</accession>
<feature type="domain" description="Protein kinase" evidence="9">
    <location>
        <begin position="13"/>
        <end position="269"/>
    </location>
</feature>
<dbReference type="Gene3D" id="3.30.200.20">
    <property type="entry name" value="Phosphorylase Kinase, domain 1"/>
    <property type="match status" value="1"/>
</dbReference>
<dbReference type="InterPro" id="IPR017441">
    <property type="entry name" value="Protein_kinase_ATP_BS"/>
</dbReference>
<evidence type="ECO:0000256" key="4">
    <source>
        <dbReference type="ARBA" id="ARBA00022741"/>
    </source>
</evidence>
<feature type="compositionally biased region" description="Basic and acidic residues" evidence="8">
    <location>
        <begin position="540"/>
        <end position="550"/>
    </location>
</feature>
<dbReference type="Pfam" id="PF00069">
    <property type="entry name" value="Pkinase"/>
    <property type="match status" value="1"/>
</dbReference>
<dbReference type="Proteomes" id="UP001523369">
    <property type="component" value="Unassembled WGS sequence"/>
</dbReference>
<dbReference type="CDD" id="cd14014">
    <property type="entry name" value="STKc_PknB_like"/>
    <property type="match status" value="1"/>
</dbReference>
<dbReference type="Gene3D" id="1.10.510.10">
    <property type="entry name" value="Transferase(Phosphotransferase) domain 1"/>
    <property type="match status" value="1"/>
</dbReference>
<feature type="domain" description="CBM2" evidence="10">
    <location>
        <begin position="410"/>
        <end position="516"/>
    </location>
</feature>
<evidence type="ECO:0000313" key="11">
    <source>
        <dbReference type="EMBL" id="MCO8274179.1"/>
    </source>
</evidence>
<evidence type="ECO:0000256" key="6">
    <source>
        <dbReference type="ARBA" id="ARBA00022840"/>
    </source>
</evidence>
<dbReference type="PROSITE" id="PS00108">
    <property type="entry name" value="PROTEIN_KINASE_ST"/>
    <property type="match status" value="1"/>
</dbReference>
<evidence type="ECO:0000256" key="3">
    <source>
        <dbReference type="ARBA" id="ARBA00022679"/>
    </source>
</evidence>
<comment type="caution">
    <text evidence="11">The sequence shown here is derived from an EMBL/GenBank/DDBJ whole genome shotgun (WGS) entry which is preliminary data.</text>
</comment>
<evidence type="ECO:0000256" key="2">
    <source>
        <dbReference type="ARBA" id="ARBA00022527"/>
    </source>
</evidence>
<organism evidence="11 12">
    <name type="scientific">Paractinoplanes aksuensis</name>
    <dbReference type="NCBI Taxonomy" id="2939490"/>
    <lineage>
        <taxon>Bacteria</taxon>
        <taxon>Bacillati</taxon>
        <taxon>Actinomycetota</taxon>
        <taxon>Actinomycetes</taxon>
        <taxon>Micromonosporales</taxon>
        <taxon>Micromonosporaceae</taxon>
        <taxon>Paractinoplanes</taxon>
    </lineage>
</organism>
<dbReference type="EMBL" id="JAMYJR010000029">
    <property type="protein sequence ID" value="MCO8274179.1"/>
    <property type="molecule type" value="Genomic_DNA"/>
</dbReference>
<dbReference type="GO" id="GO:0016301">
    <property type="term" value="F:kinase activity"/>
    <property type="evidence" value="ECO:0007669"/>
    <property type="project" value="UniProtKB-KW"/>
</dbReference>
<dbReference type="Gene3D" id="2.60.40.290">
    <property type="match status" value="1"/>
</dbReference>
<sequence length="558" mass="58340">MLVMSGHLAGGRYRLRERLGHGGMSVVWRATDEVLGRDVAVKVLAPQLADDPTVLRRLRDEARAAAALRHLHIVEVYDYGEDLLPYVVMELVDGRTLAELIRGGALPWRTAVAIGAQVAAALAAAHARGLVHCDVKPANVMVTDAGVKLVDFGIAAAVGAVEDPEAEVLGTPAYLSPERIAGGPVVAATDVYAVGLLLHLALAGQPRWQTSTVTQMLRAHVYADPEPLPSVAGLPSSVTRLVRRCLAKRPDDRPSAAEVAERLGKVAGLPPAKLLDVSEFDRPTRARWSTDRPNRVGRSASSLTTQPVVAAALANAPIEAARRRIAALTSAARSQFAALTAPAHSRFAALNTPARRRSVALTSPARRRLTVGALAGVAVLTGGLALRSGDADAPISPAAAAAAPVTPSPAATKPQACTVHYALRGTATGRAAAKVTIHNTGKVPVPAWKLSFALPSDQRLVKGWSATWQQNGRTVQAAGGRLPAGGKAATSFSTTYGKVAALPVTFRLNGTACQAQMSVQPLAVTKTATRPAPPAPKPKPKAEKPQHHGDDEDEGDED</sequence>
<dbReference type="PROSITE" id="PS50011">
    <property type="entry name" value="PROTEIN_KINASE_DOM"/>
    <property type="match status" value="1"/>
</dbReference>
<keyword evidence="5 11" id="KW-0418">Kinase</keyword>
<evidence type="ECO:0000256" key="1">
    <source>
        <dbReference type="ARBA" id="ARBA00012513"/>
    </source>
</evidence>
<keyword evidence="4 7" id="KW-0547">Nucleotide-binding</keyword>
<feature type="binding site" evidence="7">
    <location>
        <position position="42"/>
    </location>
    <ligand>
        <name>ATP</name>
        <dbReference type="ChEBI" id="CHEBI:30616"/>
    </ligand>
</feature>
<keyword evidence="3" id="KW-0808">Transferase</keyword>
<dbReference type="PROSITE" id="PS00107">
    <property type="entry name" value="PROTEIN_KINASE_ATP"/>
    <property type="match status" value="1"/>
</dbReference>
<dbReference type="SUPFAM" id="SSF49384">
    <property type="entry name" value="Carbohydrate-binding domain"/>
    <property type="match status" value="1"/>
</dbReference>
<dbReference type="InterPro" id="IPR008271">
    <property type="entry name" value="Ser/Thr_kinase_AS"/>
</dbReference>
<dbReference type="SUPFAM" id="SSF56112">
    <property type="entry name" value="Protein kinase-like (PK-like)"/>
    <property type="match status" value="1"/>
</dbReference>
<evidence type="ECO:0000256" key="5">
    <source>
        <dbReference type="ARBA" id="ARBA00022777"/>
    </source>
</evidence>
<dbReference type="SMART" id="SM00220">
    <property type="entry name" value="S_TKc"/>
    <property type="match status" value="1"/>
</dbReference>
<proteinExistence type="predicted"/>
<protein>
    <recommendedName>
        <fullName evidence="1">non-specific serine/threonine protein kinase</fullName>
        <ecNumber evidence="1">2.7.11.1</ecNumber>
    </recommendedName>
</protein>
<keyword evidence="12" id="KW-1185">Reference proteome</keyword>
<dbReference type="PROSITE" id="PS51173">
    <property type="entry name" value="CBM2"/>
    <property type="match status" value="1"/>
</dbReference>
<dbReference type="PANTHER" id="PTHR43289">
    <property type="entry name" value="MITOGEN-ACTIVATED PROTEIN KINASE KINASE KINASE 20-RELATED"/>
    <property type="match status" value="1"/>
</dbReference>